<reference evidence="1" key="1">
    <citation type="submission" date="2018-02" db="EMBL/GenBank/DDBJ databases">
        <title>Rhizophora mucronata_Transcriptome.</title>
        <authorList>
            <person name="Meera S.P."/>
            <person name="Sreeshan A."/>
            <person name="Augustine A."/>
        </authorList>
    </citation>
    <scope>NUCLEOTIDE SEQUENCE</scope>
    <source>
        <tissue evidence="1">Leaf</tissue>
    </source>
</reference>
<dbReference type="AlphaFoldDB" id="A0A2P2QTW1"/>
<accession>A0A2P2QTW1</accession>
<evidence type="ECO:0000313" key="1">
    <source>
        <dbReference type="EMBL" id="MBX70311.1"/>
    </source>
</evidence>
<protein>
    <submittedName>
        <fullName evidence="1">Uncharacterized protein</fullName>
    </submittedName>
</protein>
<name>A0A2P2QTW1_RHIMU</name>
<sequence length="59" mass="6582">MSSTSALEYNFPLSDICKPKNPICWTTLVIAESLLASIKSPKTADFKTKLATVFLTKWM</sequence>
<dbReference type="EMBL" id="GGEC01089827">
    <property type="protein sequence ID" value="MBX70311.1"/>
    <property type="molecule type" value="Transcribed_RNA"/>
</dbReference>
<proteinExistence type="predicted"/>
<organism evidence="1">
    <name type="scientific">Rhizophora mucronata</name>
    <name type="common">Asiatic mangrove</name>
    <dbReference type="NCBI Taxonomy" id="61149"/>
    <lineage>
        <taxon>Eukaryota</taxon>
        <taxon>Viridiplantae</taxon>
        <taxon>Streptophyta</taxon>
        <taxon>Embryophyta</taxon>
        <taxon>Tracheophyta</taxon>
        <taxon>Spermatophyta</taxon>
        <taxon>Magnoliopsida</taxon>
        <taxon>eudicotyledons</taxon>
        <taxon>Gunneridae</taxon>
        <taxon>Pentapetalae</taxon>
        <taxon>rosids</taxon>
        <taxon>fabids</taxon>
        <taxon>Malpighiales</taxon>
        <taxon>Rhizophoraceae</taxon>
        <taxon>Rhizophora</taxon>
    </lineage>
</organism>